<dbReference type="Proteomes" id="UP000663853">
    <property type="component" value="Unassembled WGS sequence"/>
</dbReference>
<keyword evidence="2" id="KW-0472">Membrane</keyword>
<accession>A0A8H3HNA0</accession>
<feature type="transmembrane region" description="Helical" evidence="2">
    <location>
        <begin position="269"/>
        <end position="291"/>
    </location>
</feature>
<evidence type="ECO:0000313" key="3">
    <source>
        <dbReference type="EMBL" id="CAE6522367.1"/>
    </source>
</evidence>
<sequence length="506" mass="53927">MSLPPWDQLTFTFRWEPWVHTIRQCSTLKVEFSTDLGPGFVANPTPAPPYTVIVLAGGYRPLIMAVGNIGQNGTFEWVVNLPLGPQYILAMKDSAGYSGGSSLLWTMTTGNDGCPLDPSPITPSTLSFTRIGSAQCGEINYVINNGTSPYRVEIIPEIRQRRTLYFSTNKFGFIMDLPTGLNVYIAITDAAGNSGVDQLMTVGTSSDNSCLKAAGTVSVGRVSTMYTGSGVSMPTATKVSTITDYGMIPSGNPPGSNNKSTGGTNTVPIVAGIVAVVAAISFIILILSCIYRRRRGRVASQPQPPAGIMQQQVNLPQYPHTHYTTPILQYSSITAPQIQTLDPHMYAPAPYPGNHFTPMPPDGAYTQDFANLTTHIPRPRSYQTGQSVLLDGKSSPDQSPYTFRYSQGSFPGSGNSAGGVRLSPDTAITGAQFDNNGRTMSPSLPPGALPSPSSALGPSEQWVPQPPGTPGNSSIYPPLGSPRSESATVPPYYEPLDEKPQAQQPA</sequence>
<reference evidence="3" key="1">
    <citation type="submission" date="2021-01" db="EMBL/GenBank/DDBJ databases">
        <authorList>
            <person name="Kaushik A."/>
        </authorList>
    </citation>
    <scope>NUCLEOTIDE SEQUENCE</scope>
    <source>
        <strain evidence="3">AG6-10EEA</strain>
    </source>
</reference>
<dbReference type="AlphaFoldDB" id="A0A8H3HNA0"/>
<proteinExistence type="predicted"/>
<evidence type="ECO:0000256" key="2">
    <source>
        <dbReference type="SAM" id="Phobius"/>
    </source>
</evidence>
<feature type="compositionally biased region" description="Low complexity" evidence="1">
    <location>
        <begin position="450"/>
        <end position="459"/>
    </location>
</feature>
<dbReference type="EMBL" id="CAJMXA010003888">
    <property type="protein sequence ID" value="CAE6522367.1"/>
    <property type="molecule type" value="Genomic_DNA"/>
</dbReference>
<evidence type="ECO:0008006" key="5">
    <source>
        <dbReference type="Google" id="ProtNLM"/>
    </source>
</evidence>
<comment type="caution">
    <text evidence="3">The sequence shown here is derived from an EMBL/GenBank/DDBJ whole genome shotgun (WGS) entry which is preliminary data.</text>
</comment>
<feature type="region of interest" description="Disordered" evidence="1">
    <location>
        <begin position="386"/>
        <end position="506"/>
    </location>
</feature>
<organism evidence="3 4">
    <name type="scientific">Rhizoctonia solani</name>
    <dbReference type="NCBI Taxonomy" id="456999"/>
    <lineage>
        <taxon>Eukaryota</taxon>
        <taxon>Fungi</taxon>
        <taxon>Dikarya</taxon>
        <taxon>Basidiomycota</taxon>
        <taxon>Agaricomycotina</taxon>
        <taxon>Agaricomycetes</taxon>
        <taxon>Cantharellales</taxon>
        <taxon>Ceratobasidiaceae</taxon>
        <taxon>Rhizoctonia</taxon>
    </lineage>
</organism>
<evidence type="ECO:0000313" key="4">
    <source>
        <dbReference type="Proteomes" id="UP000663853"/>
    </source>
</evidence>
<feature type="compositionally biased region" description="Polar residues" evidence="1">
    <location>
        <begin position="395"/>
        <end position="414"/>
    </location>
</feature>
<name>A0A8H3HNA0_9AGAM</name>
<protein>
    <recommendedName>
        <fullName evidence="5">Transmembrane protein</fullName>
    </recommendedName>
</protein>
<keyword evidence="2" id="KW-1133">Transmembrane helix</keyword>
<keyword evidence="2" id="KW-0812">Transmembrane</keyword>
<gene>
    <name evidence="3" type="ORF">RDB_LOCUS151754</name>
</gene>
<evidence type="ECO:0000256" key="1">
    <source>
        <dbReference type="SAM" id="MobiDB-lite"/>
    </source>
</evidence>